<organism evidence="2 3">
    <name type="scientific">Pseudonocardia cypriaca</name>
    <dbReference type="NCBI Taxonomy" id="882449"/>
    <lineage>
        <taxon>Bacteria</taxon>
        <taxon>Bacillati</taxon>
        <taxon>Actinomycetota</taxon>
        <taxon>Actinomycetes</taxon>
        <taxon>Pseudonocardiales</taxon>
        <taxon>Pseudonocardiaceae</taxon>
        <taxon>Pseudonocardia</taxon>
    </lineage>
</organism>
<comment type="caution">
    <text evidence="2">The sequence shown here is derived from an EMBL/GenBank/DDBJ whole genome shotgun (WGS) entry which is preliminary data.</text>
</comment>
<accession>A0A543FSK3</accession>
<evidence type="ECO:0000313" key="2">
    <source>
        <dbReference type="EMBL" id="TQM36724.1"/>
    </source>
</evidence>
<feature type="domain" description="SnoaL-like" evidence="1">
    <location>
        <begin position="9"/>
        <end position="137"/>
    </location>
</feature>
<dbReference type="Pfam" id="PF13474">
    <property type="entry name" value="SnoaL_3"/>
    <property type="match status" value="1"/>
</dbReference>
<dbReference type="Proteomes" id="UP000319818">
    <property type="component" value="Unassembled WGS sequence"/>
</dbReference>
<protein>
    <submittedName>
        <fullName evidence="2">Uncharacterized protein (TIGR02246 family)</fullName>
    </submittedName>
</protein>
<keyword evidence="3" id="KW-1185">Reference proteome</keyword>
<dbReference type="Gene3D" id="3.10.450.50">
    <property type="match status" value="1"/>
</dbReference>
<gene>
    <name evidence="2" type="ORF">FB388_3909</name>
</gene>
<sequence>MGNTPENEVAALLDERVEACRVKDIDRLMALYSPDVVYFDVVPPLHFTGTDSVRRNFRRWFDEYEGPIGLTTVHQQVAASGDVAFAHMIHHDTGPLDAESATHEQVEDRSLWLRSTVCLRRTEQGWRITHEHISLPVDLRTMQAVLDLTP</sequence>
<dbReference type="OrthoDB" id="9812295at2"/>
<reference evidence="2 3" key="1">
    <citation type="submission" date="2019-06" db="EMBL/GenBank/DDBJ databases">
        <title>Sequencing the genomes of 1000 actinobacteria strains.</title>
        <authorList>
            <person name="Klenk H.-P."/>
        </authorList>
    </citation>
    <scope>NUCLEOTIDE SEQUENCE [LARGE SCALE GENOMIC DNA]</scope>
    <source>
        <strain evidence="2 3">DSM 45511</strain>
    </source>
</reference>
<dbReference type="InterPro" id="IPR037401">
    <property type="entry name" value="SnoaL-like"/>
</dbReference>
<name>A0A543FSK3_9PSEU</name>
<dbReference type="EMBL" id="VFPH01000002">
    <property type="protein sequence ID" value="TQM36724.1"/>
    <property type="molecule type" value="Genomic_DNA"/>
</dbReference>
<proteinExistence type="predicted"/>
<dbReference type="AlphaFoldDB" id="A0A543FSK3"/>
<dbReference type="InterPro" id="IPR032710">
    <property type="entry name" value="NTF2-like_dom_sf"/>
</dbReference>
<evidence type="ECO:0000259" key="1">
    <source>
        <dbReference type="Pfam" id="PF13474"/>
    </source>
</evidence>
<dbReference type="SUPFAM" id="SSF54427">
    <property type="entry name" value="NTF2-like"/>
    <property type="match status" value="1"/>
</dbReference>
<dbReference type="RefSeq" id="WP_142103589.1">
    <property type="nucleotide sequence ID" value="NZ_VFPH01000002.1"/>
</dbReference>
<evidence type="ECO:0000313" key="3">
    <source>
        <dbReference type="Proteomes" id="UP000319818"/>
    </source>
</evidence>